<dbReference type="EMBL" id="CAVN010000085">
    <property type="protein sequence ID" value="CDF57226.1"/>
    <property type="molecule type" value="Genomic_DNA"/>
</dbReference>
<dbReference type="HOGENOM" id="CLU_042636_2_0_9"/>
<dbReference type="NCBIfam" id="TIGR02906">
    <property type="entry name" value="spore_CotS"/>
    <property type="match status" value="1"/>
</dbReference>
<name>R7RPC4_9CLOT</name>
<evidence type="ECO:0000259" key="1">
    <source>
        <dbReference type="Pfam" id="PF01636"/>
    </source>
</evidence>
<dbReference type="InterPro" id="IPR002575">
    <property type="entry name" value="Aminoglycoside_PTrfase"/>
</dbReference>
<keyword evidence="2" id="KW-0167">Capsid protein</keyword>
<dbReference type="eggNOG" id="COG2334">
    <property type="taxonomic scope" value="Bacteria"/>
</dbReference>
<sequence>MVRETEISNQFGFRIYDCIPKKGVYLLKTDKGDKCLKKISYGIQKLNYIYKAKNHIIENGFDKVDRYNLSLNNTPYALVNEDIYIVTDWIDGRECDFKVLDDVKIAARTLAKFHIAARGFDLEENLKVRCDIGKLPYTLEKRLRTLKKMKDMAHKNKKKTEFDMLYLSNVDSFYELAKQAYEALNLEVYKALCEKSLSEKVLCHHDYTYHNILIKSPEEVYIVDFDYLKSEVQVYDLSTLIVKTLKRVDWNLDYAKDILKEYTSIKELTSEEKHVLKVLLRFPQRFWRLANRYYYKEATWTETTFLKKMKEIVDEKEKYLEFLSKLDEIL</sequence>
<dbReference type="InterPro" id="IPR014255">
    <property type="entry name" value="Spore_coat_CotS"/>
</dbReference>
<dbReference type="InterPro" id="IPR047175">
    <property type="entry name" value="CotS-like"/>
</dbReference>
<organism evidence="2 3">
    <name type="scientific">Thermobrachium celere DSM 8682</name>
    <dbReference type="NCBI Taxonomy" id="941824"/>
    <lineage>
        <taxon>Bacteria</taxon>
        <taxon>Bacillati</taxon>
        <taxon>Bacillota</taxon>
        <taxon>Clostridia</taxon>
        <taxon>Eubacteriales</taxon>
        <taxon>Clostridiaceae</taxon>
        <taxon>Thermobrachium</taxon>
    </lineage>
</organism>
<proteinExistence type="predicted"/>
<dbReference type="Gene3D" id="3.30.200.20">
    <property type="entry name" value="Phosphorylase Kinase, domain 1"/>
    <property type="match status" value="1"/>
</dbReference>
<dbReference type="Gene3D" id="3.90.1200.10">
    <property type="match status" value="1"/>
</dbReference>
<evidence type="ECO:0000313" key="3">
    <source>
        <dbReference type="Proteomes" id="UP000014923"/>
    </source>
</evidence>
<protein>
    <submittedName>
        <fullName evidence="2">Spore coat protein S</fullName>
    </submittedName>
</protein>
<dbReference type="AlphaFoldDB" id="R7RPC4"/>
<dbReference type="Pfam" id="PF01636">
    <property type="entry name" value="APH"/>
    <property type="match status" value="1"/>
</dbReference>
<dbReference type="Proteomes" id="UP000014923">
    <property type="component" value="Unassembled WGS sequence"/>
</dbReference>
<keyword evidence="3" id="KW-1185">Reference proteome</keyword>
<comment type="caution">
    <text evidence="2">The sequence shown here is derived from an EMBL/GenBank/DDBJ whole genome shotgun (WGS) entry which is preliminary data.</text>
</comment>
<dbReference type="RefSeq" id="WP_018660195.1">
    <property type="nucleotide sequence ID" value="NZ_HF952018.1"/>
</dbReference>
<keyword evidence="2" id="KW-0946">Virion</keyword>
<dbReference type="PANTHER" id="PTHR39179:SF1">
    <property type="entry name" value="SPORE COAT PROTEIN I"/>
    <property type="match status" value="1"/>
</dbReference>
<reference evidence="2" key="1">
    <citation type="submission" date="2013-03" db="EMBL/GenBank/DDBJ databases">
        <title>Draft genome sequence of the hydrogen-ethanol-producing anaerobic alkalithermophilic Caloramator celere.</title>
        <authorList>
            <person name="Ciranna A."/>
            <person name="Larjo A."/>
            <person name="Kivisto A."/>
            <person name="Santala V."/>
            <person name="Roos C."/>
            <person name="Karp M."/>
        </authorList>
    </citation>
    <scope>NUCLEOTIDE SEQUENCE [LARGE SCALE GENOMIC DNA]</scope>
    <source>
        <strain evidence="2">DSM 8682</strain>
    </source>
</reference>
<dbReference type="OrthoDB" id="9771902at2"/>
<gene>
    <name evidence="2" type="ORF">TCEL_00121</name>
</gene>
<dbReference type="InterPro" id="IPR011009">
    <property type="entry name" value="Kinase-like_dom_sf"/>
</dbReference>
<dbReference type="GO" id="GO:0042601">
    <property type="term" value="C:endospore-forming forespore"/>
    <property type="evidence" value="ECO:0007669"/>
    <property type="project" value="TreeGrafter"/>
</dbReference>
<evidence type="ECO:0000313" key="2">
    <source>
        <dbReference type="EMBL" id="CDF57226.1"/>
    </source>
</evidence>
<dbReference type="PANTHER" id="PTHR39179">
    <property type="entry name" value="SPORE COAT PROTEIN I"/>
    <property type="match status" value="1"/>
</dbReference>
<dbReference type="SUPFAM" id="SSF56112">
    <property type="entry name" value="Protein kinase-like (PK-like)"/>
    <property type="match status" value="1"/>
</dbReference>
<feature type="domain" description="Aminoglycoside phosphotransferase" evidence="1">
    <location>
        <begin position="83"/>
        <end position="252"/>
    </location>
</feature>
<accession>R7RPC4</accession>